<dbReference type="NCBIfam" id="TIGR01771">
    <property type="entry name" value="L-LDH-NAD"/>
    <property type="match status" value="1"/>
</dbReference>
<comment type="similarity">
    <text evidence="2">Belongs to the LDH/MDH superfamily. LDH family.</text>
</comment>
<dbReference type="GO" id="GO:0004459">
    <property type="term" value="F:L-lactate dehydrogenase (NAD+) activity"/>
    <property type="evidence" value="ECO:0007669"/>
    <property type="project" value="UniProtKB-EC"/>
</dbReference>
<dbReference type="SUPFAM" id="SSF51735">
    <property type="entry name" value="NAD(P)-binding Rossmann-fold domains"/>
    <property type="match status" value="1"/>
</dbReference>
<gene>
    <name evidence="12" type="ORF">EK21DRAFT_74109</name>
</gene>
<sequence>MSNPKLTSQIAIVGAGDVGATIAYSLILNQVAADILVIDPKEEVRDAQIQDLSDATFHGNTSTRVRSGTHKEAGQSDIIVMTAGAKQKEGESRADLIGRNKSILESALKDMKPFRKDAVLLLVANPVDALTYFAQKFTDLPHTQVIGSGTFLDSARLRGILAQKADVAPSSIDAYVLGEHGESQFVAWSCATIGGISLSNVISNLDTSGIAEDVKNKATSIIENKGVTNYGIGAVAASICKSVLGDEKIVRAVSHWQEGLGVCLSKPAVLGRKGVLRTVDVPLNSEEKKSLEKSAKALKEMVEESG</sequence>
<dbReference type="Pfam" id="PF02866">
    <property type="entry name" value="Ldh_1_C"/>
    <property type="match status" value="1"/>
</dbReference>
<dbReference type="PANTHER" id="PTHR43128:SF16">
    <property type="entry name" value="L-LACTATE DEHYDROGENASE"/>
    <property type="match status" value="1"/>
</dbReference>
<keyword evidence="13" id="KW-1185">Reference proteome</keyword>
<dbReference type="InterPro" id="IPR022383">
    <property type="entry name" value="Lactate/malate_DH_C"/>
</dbReference>
<evidence type="ECO:0000259" key="11">
    <source>
        <dbReference type="Pfam" id="PF02866"/>
    </source>
</evidence>
<accession>A0A9P4H3R3</accession>
<dbReference type="EC" id="1.1.1.27" evidence="3"/>
<feature type="binding site" evidence="8">
    <location>
        <position position="39"/>
    </location>
    <ligand>
        <name>NAD(+)</name>
        <dbReference type="ChEBI" id="CHEBI:57540"/>
    </ligand>
</feature>
<evidence type="ECO:0000256" key="2">
    <source>
        <dbReference type="ARBA" id="ARBA00006054"/>
    </source>
</evidence>
<evidence type="ECO:0000313" key="13">
    <source>
        <dbReference type="Proteomes" id="UP000799777"/>
    </source>
</evidence>
<dbReference type="InterPro" id="IPR036291">
    <property type="entry name" value="NAD(P)-bd_dom_sf"/>
</dbReference>
<feature type="active site" description="Proton acceptor" evidence="7">
    <location>
        <position position="180"/>
    </location>
</feature>
<organism evidence="12 13">
    <name type="scientific">Setomelanomma holmii</name>
    <dbReference type="NCBI Taxonomy" id="210430"/>
    <lineage>
        <taxon>Eukaryota</taxon>
        <taxon>Fungi</taxon>
        <taxon>Dikarya</taxon>
        <taxon>Ascomycota</taxon>
        <taxon>Pezizomycotina</taxon>
        <taxon>Dothideomycetes</taxon>
        <taxon>Pleosporomycetidae</taxon>
        <taxon>Pleosporales</taxon>
        <taxon>Pleosporineae</taxon>
        <taxon>Phaeosphaeriaceae</taxon>
        <taxon>Setomelanomma</taxon>
    </lineage>
</organism>
<dbReference type="Proteomes" id="UP000799777">
    <property type="component" value="Unassembled WGS sequence"/>
</dbReference>
<dbReference type="CDD" id="cd00300">
    <property type="entry name" value="LDH_like"/>
    <property type="match status" value="1"/>
</dbReference>
<evidence type="ECO:0000256" key="4">
    <source>
        <dbReference type="ARBA" id="ARBA00023002"/>
    </source>
</evidence>
<keyword evidence="5 8" id="KW-0520">NAD</keyword>
<dbReference type="PRINTS" id="PR00086">
    <property type="entry name" value="LLDHDRGNASE"/>
</dbReference>
<feature type="domain" description="Lactate/malate dehydrogenase N-terminal" evidence="10">
    <location>
        <begin position="9"/>
        <end position="147"/>
    </location>
</feature>
<dbReference type="InterPro" id="IPR011304">
    <property type="entry name" value="L-lactate_DH"/>
</dbReference>
<reference evidence="12" key="1">
    <citation type="journal article" date="2020" name="Stud. Mycol.">
        <title>101 Dothideomycetes genomes: a test case for predicting lifestyles and emergence of pathogens.</title>
        <authorList>
            <person name="Haridas S."/>
            <person name="Albert R."/>
            <person name="Binder M."/>
            <person name="Bloem J."/>
            <person name="Labutti K."/>
            <person name="Salamov A."/>
            <person name="Andreopoulos B."/>
            <person name="Baker S."/>
            <person name="Barry K."/>
            <person name="Bills G."/>
            <person name="Bluhm B."/>
            <person name="Cannon C."/>
            <person name="Castanera R."/>
            <person name="Culley D."/>
            <person name="Daum C."/>
            <person name="Ezra D."/>
            <person name="Gonzalez J."/>
            <person name="Henrissat B."/>
            <person name="Kuo A."/>
            <person name="Liang C."/>
            <person name="Lipzen A."/>
            <person name="Lutzoni F."/>
            <person name="Magnuson J."/>
            <person name="Mondo S."/>
            <person name="Nolan M."/>
            <person name="Ohm R."/>
            <person name="Pangilinan J."/>
            <person name="Park H.-J."/>
            <person name="Ramirez L."/>
            <person name="Alfaro M."/>
            <person name="Sun H."/>
            <person name="Tritt A."/>
            <person name="Yoshinaga Y."/>
            <person name="Zwiers L.-H."/>
            <person name="Turgeon B."/>
            <person name="Goodwin S."/>
            <person name="Spatafora J."/>
            <person name="Crous P."/>
            <person name="Grigoriev I."/>
        </authorList>
    </citation>
    <scope>NUCLEOTIDE SEQUENCE</scope>
    <source>
        <strain evidence="12">CBS 110217</strain>
    </source>
</reference>
<dbReference type="SUPFAM" id="SSF56327">
    <property type="entry name" value="LDH C-terminal domain-like"/>
    <property type="match status" value="1"/>
</dbReference>
<evidence type="ECO:0000256" key="1">
    <source>
        <dbReference type="ARBA" id="ARBA00004843"/>
    </source>
</evidence>
<evidence type="ECO:0000256" key="5">
    <source>
        <dbReference type="ARBA" id="ARBA00023027"/>
    </source>
</evidence>
<evidence type="ECO:0000256" key="9">
    <source>
        <dbReference type="RuleBase" id="RU003369"/>
    </source>
</evidence>
<dbReference type="Gene3D" id="3.40.50.720">
    <property type="entry name" value="NAD(P)-binding Rossmann-like Domain"/>
    <property type="match status" value="1"/>
</dbReference>
<feature type="binding site" evidence="8">
    <location>
        <position position="100"/>
    </location>
    <ligand>
        <name>NAD(+)</name>
        <dbReference type="ChEBI" id="CHEBI:57540"/>
    </ligand>
</feature>
<dbReference type="GO" id="GO:0006089">
    <property type="term" value="P:lactate metabolic process"/>
    <property type="evidence" value="ECO:0007669"/>
    <property type="project" value="TreeGrafter"/>
</dbReference>
<evidence type="ECO:0000259" key="10">
    <source>
        <dbReference type="Pfam" id="PF00056"/>
    </source>
</evidence>
<dbReference type="InterPro" id="IPR015955">
    <property type="entry name" value="Lactate_DH/Glyco_Ohase_4_C"/>
</dbReference>
<feature type="binding site" evidence="8">
    <location>
        <begin position="14"/>
        <end position="19"/>
    </location>
    <ligand>
        <name>NAD(+)</name>
        <dbReference type="ChEBI" id="CHEBI:57540"/>
    </ligand>
</feature>
<evidence type="ECO:0000256" key="8">
    <source>
        <dbReference type="PIRSR" id="PIRSR000102-3"/>
    </source>
</evidence>
<dbReference type="Gene3D" id="3.90.110.10">
    <property type="entry name" value="Lactate dehydrogenase/glycoside hydrolase, family 4, C-terminal"/>
    <property type="match status" value="1"/>
</dbReference>
<evidence type="ECO:0000313" key="12">
    <source>
        <dbReference type="EMBL" id="KAF2026467.1"/>
    </source>
</evidence>
<feature type="binding site" evidence="8">
    <location>
        <begin position="123"/>
        <end position="125"/>
    </location>
    <ligand>
        <name>NAD(+)</name>
        <dbReference type="ChEBI" id="CHEBI:57540"/>
    </ligand>
</feature>
<dbReference type="InterPro" id="IPR001557">
    <property type="entry name" value="L-lactate/malate_DH"/>
</dbReference>
<evidence type="ECO:0000256" key="6">
    <source>
        <dbReference type="ARBA" id="ARBA00049258"/>
    </source>
</evidence>
<proteinExistence type="inferred from homology"/>
<keyword evidence="4 9" id="KW-0560">Oxidoreductase</keyword>
<dbReference type="InterPro" id="IPR001236">
    <property type="entry name" value="Lactate/malate_DH_N"/>
</dbReference>
<evidence type="ECO:0000256" key="3">
    <source>
        <dbReference type="ARBA" id="ARBA00012967"/>
    </source>
</evidence>
<comment type="catalytic activity">
    <reaction evidence="6">
        <text>(S)-lactate + NAD(+) = pyruvate + NADH + H(+)</text>
        <dbReference type="Rhea" id="RHEA:23444"/>
        <dbReference type="ChEBI" id="CHEBI:15361"/>
        <dbReference type="ChEBI" id="CHEBI:15378"/>
        <dbReference type="ChEBI" id="CHEBI:16651"/>
        <dbReference type="ChEBI" id="CHEBI:57540"/>
        <dbReference type="ChEBI" id="CHEBI:57945"/>
        <dbReference type="EC" id="1.1.1.27"/>
    </reaction>
</comment>
<dbReference type="EMBL" id="ML978243">
    <property type="protein sequence ID" value="KAF2026467.1"/>
    <property type="molecule type" value="Genomic_DNA"/>
</dbReference>
<dbReference type="AlphaFoldDB" id="A0A9P4H3R3"/>
<dbReference type="Pfam" id="PF00056">
    <property type="entry name" value="Ldh_1_N"/>
    <property type="match status" value="1"/>
</dbReference>
<protein>
    <recommendedName>
        <fullName evidence="3">L-lactate dehydrogenase</fullName>
        <ecNumber evidence="3">1.1.1.27</ecNumber>
    </recommendedName>
</protein>
<feature type="domain" description="Lactate/malate dehydrogenase C-terminal" evidence="11">
    <location>
        <begin position="150"/>
        <end position="304"/>
    </location>
</feature>
<name>A0A9P4H3R3_9PLEO</name>
<dbReference type="GO" id="GO:0005737">
    <property type="term" value="C:cytoplasm"/>
    <property type="evidence" value="ECO:0007669"/>
    <property type="project" value="InterPro"/>
</dbReference>
<dbReference type="PANTHER" id="PTHR43128">
    <property type="entry name" value="L-2-HYDROXYCARBOXYLATE DEHYDROGENASE (NAD(P)(+))"/>
    <property type="match status" value="1"/>
</dbReference>
<dbReference type="PIRSF" id="PIRSF000102">
    <property type="entry name" value="Lac_mal_DH"/>
    <property type="match status" value="1"/>
</dbReference>
<dbReference type="OrthoDB" id="6270329at2759"/>
<comment type="pathway">
    <text evidence="1">Fermentation; pyruvate fermentation to lactate; (S)-lactate from pyruvate: step 1/1.</text>
</comment>
<comment type="caution">
    <text evidence="12">The sequence shown here is derived from an EMBL/GenBank/DDBJ whole genome shotgun (WGS) entry which is preliminary data.</text>
</comment>
<evidence type="ECO:0000256" key="7">
    <source>
        <dbReference type="PIRSR" id="PIRSR000102-1"/>
    </source>
</evidence>